<organism evidence="1 2">
    <name type="scientific">Alkaliphilus hydrothermalis</name>
    <dbReference type="NCBI Taxonomy" id="1482730"/>
    <lineage>
        <taxon>Bacteria</taxon>
        <taxon>Bacillati</taxon>
        <taxon>Bacillota</taxon>
        <taxon>Clostridia</taxon>
        <taxon>Peptostreptococcales</taxon>
        <taxon>Natronincolaceae</taxon>
        <taxon>Alkaliphilus</taxon>
    </lineage>
</organism>
<protein>
    <recommendedName>
        <fullName evidence="3">DUF5071 domain-containing protein</fullName>
    </recommendedName>
</protein>
<keyword evidence="2" id="KW-1185">Reference proteome</keyword>
<dbReference type="EMBL" id="JAFBEE010000037">
    <property type="protein sequence ID" value="MBM7616428.1"/>
    <property type="molecule type" value="Genomic_DNA"/>
</dbReference>
<proteinExistence type="predicted"/>
<dbReference type="Proteomes" id="UP001314796">
    <property type="component" value="Unassembled WGS sequence"/>
</dbReference>
<gene>
    <name evidence="1" type="ORF">JOC73_003011</name>
</gene>
<accession>A0ABS2NTZ4</accession>
<name>A0ABS2NTZ4_9FIRM</name>
<evidence type="ECO:0000313" key="1">
    <source>
        <dbReference type="EMBL" id="MBM7616428.1"/>
    </source>
</evidence>
<evidence type="ECO:0000313" key="2">
    <source>
        <dbReference type="Proteomes" id="UP001314796"/>
    </source>
</evidence>
<reference evidence="1 2" key="1">
    <citation type="submission" date="2021-01" db="EMBL/GenBank/DDBJ databases">
        <title>Genomic Encyclopedia of Type Strains, Phase IV (KMG-IV): sequencing the most valuable type-strain genomes for metagenomic binning, comparative biology and taxonomic classification.</title>
        <authorList>
            <person name="Goeker M."/>
        </authorList>
    </citation>
    <scope>NUCLEOTIDE SEQUENCE [LARGE SCALE GENOMIC DNA]</scope>
    <source>
        <strain evidence="1 2">DSM 25890</strain>
    </source>
</reference>
<sequence>MNDIEIIRLVEQLSWDYPKESQQKAMKSLLEIDVKLINLLIQEDKKSTWENALIVLEKLSYSHYIQAVPKLIWLLQDMNWPGVPIAVDIMKKVNINHLIHCVEEALIKAEAEEDYMWIAGIQSVIDTLNIRVSDFQRKEIYEYLKLADW</sequence>
<dbReference type="RefSeq" id="WP_204404623.1">
    <property type="nucleotide sequence ID" value="NZ_JAFBEE010000037.1"/>
</dbReference>
<dbReference type="InterPro" id="IPR038692">
    <property type="entry name" value="Cthe_2751_sf"/>
</dbReference>
<comment type="caution">
    <text evidence="1">The sequence shown here is derived from an EMBL/GenBank/DDBJ whole genome shotgun (WGS) entry which is preliminary data.</text>
</comment>
<dbReference type="Gene3D" id="1.25.40.750">
    <property type="entry name" value="Domain of unknown function DUF5071"/>
    <property type="match status" value="1"/>
</dbReference>
<evidence type="ECO:0008006" key="3">
    <source>
        <dbReference type="Google" id="ProtNLM"/>
    </source>
</evidence>